<dbReference type="Proteomes" id="UP000790709">
    <property type="component" value="Unassembled WGS sequence"/>
</dbReference>
<evidence type="ECO:0000313" key="2">
    <source>
        <dbReference type="Proteomes" id="UP000790709"/>
    </source>
</evidence>
<name>A0ACB8B4S8_9AGAM</name>
<proteinExistence type="predicted"/>
<evidence type="ECO:0000313" key="1">
    <source>
        <dbReference type="EMBL" id="KAH7920525.1"/>
    </source>
</evidence>
<reference evidence="1" key="1">
    <citation type="journal article" date="2021" name="New Phytol.">
        <title>Evolutionary innovations through gain and loss of genes in the ectomycorrhizal Boletales.</title>
        <authorList>
            <person name="Wu G."/>
            <person name="Miyauchi S."/>
            <person name="Morin E."/>
            <person name="Kuo A."/>
            <person name="Drula E."/>
            <person name="Varga T."/>
            <person name="Kohler A."/>
            <person name="Feng B."/>
            <person name="Cao Y."/>
            <person name="Lipzen A."/>
            <person name="Daum C."/>
            <person name="Hundley H."/>
            <person name="Pangilinan J."/>
            <person name="Johnson J."/>
            <person name="Barry K."/>
            <person name="LaButti K."/>
            <person name="Ng V."/>
            <person name="Ahrendt S."/>
            <person name="Min B."/>
            <person name="Choi I.G."/>
            <person name="Park H."/>
            <person name="Plett J.M."/>
            <person name="Magnuson J."/>
            <person name="Spatafora J.W."/>
            <person name="Nagy L.G."/>
            <person name="Henrissat B."/>
            <person name="Grigoriev I.V."/>
            <person name="Yang Z.L."/>
            <person name="Xu J."/>
            <person name="Martin F.M."/>
        </authorList>
    </citation>
    <scope>NUCLEOTIDE SEQUENCE</scope>
    <source>
        <strain evidence="1">KUC20120723A-06</strain>
    </source>
</reference>
<keyword evidence="2" id="KW-1185">Reference proteome</keyword>
<accession>A0ACB8B4S8</accession>
<protein>
    <submittedName>
        <fullName evidence="1">Zf-DNL-domain-containing protein</fullName>
    </submittedName>
</protein>
<comment type="caution">
    <text evidence="1">The sequence shown here is derived from an EMBL/GenBank/DDBJ whole genome shotgun (WGS) entry which is preliminary data.</text>
</comment>
<dbReference type="EMBL" id="MU266574">
    <property type="protein sequence ID" value="KAH7920525.1"/>
    <property type="molecule type" value="Genomic_DNA"/>
</dbReference>
<organism evidence="1 2">
    <name type="scientific">Leucogyrophana mollusca</name>
    <dbReference type="NCBI Taxonomy" id="85980"/>
    <lineage>
        <taxon>Eukaryota</taxon>
        <taxon>Fungi</taxon>
        <taxon>Dikarya</taxon>
        <taxon>Basidiomycota</taxon>
        <taxon>Agaricomycotina</taxon>
        <taxon>Agaricomycetes</taxon>
        <taxon>Agaricomycetidae</taxon>
        <taxon>Boletales</taxon>
        <taxon>Boletales incertae sedis</taxon>
        <taxon>Leucogyrophana</taxon>
    </lineage>
</organism>
<gene>
    <name evidence="1" type="ORF">BV22DRAFT_1097963</name>
</gene>
<sequence length="168" mass="18428">MLPSRLFRCVGVAPPWRPLVSSHRSLPASVSVQLRLRLGVIRQNSNTSAPPASPSSPEPSSSALSPPSQPLTTQPLEPRLSLTFTCTAPDCSTRSSHTFTKRSYERGIVLVQCPGCKNRHLIADHLGWFKDSTEEGKLRTVEDILRARGEKVRRGRLDAGGVVEYAED</sequence>